<evidence type="ECO:0000256" key="2">
    <source>
        <dbReference type="ARBA" id="ARBA00022692"/>
    </source>
</evidence>
<evidence type="ECO:0000313" key="6">
    <source>
        <dbReference type="EMBL" id="OOR91534.1"/>
    </source>
</evidence>
<protein>
    <submittedName>
        <fullName evidence="6">Colicin V production protein</fullName>
    </submittedName>
</protein>
<feature type="transmembrane region" description="Helical" evidence="5">
    <location>
        <begin position="65"/>
        <end position="89"/>
    </location>
</feature>
<comment type="subcellular location">
    <subcellularLocation>
        <location evidence="1">Membrane</location>
        <topology evidence="1">Multi-pass membrane protein</topology>
    </subcellularLocation>
</comment>
<keyword evidence="2 5" id="KW-0812">Transmembrane</keyword>
<feature type="transmembrane region" description="Helical" evidence="5">
    <location>
        <begin position="6"/>
        <end position="24"/>
    </location>
</feature>
<name>A0A1T0A724_9GAMM</name>
<evidence type="ECO:0000256" key="4">
    <source>
        <dbReference type="ARBA" id="ARBA00023136"/>
    </source>
</evidence>
<organism evidence="6 7">
    <name type="scientific">Moraxella caviae</name>
    <dbReference type="NCBI Taxonomy" id="34060"/>
    <lineage>
        <taxon>Bacteria</taxon>
        <taxon>Pseudomonadati</taxon>
        <taxon>Pseudomonadota</taxon>
        <taxon>Gammaproteobacteria</taxon>
        <taxon>Moraxellales</taxon>
        <taxon>Moraxellaceae</taxon>
        <taxon>Moraxella</taxon>
    </lineage>
</organism>
<evidence type="ECO:0000313" key="7">
    <source>
        <dbReference type="Proteomes" id="UP000190435"/>
    </source>
</evidence>
<dbReference type="OrthoDB" id="9810601at2"/>
<keyword evidence="3 5" id="KW-1133">Transmembrane helix</keyword>
<evidence type="ECO:0000256" key="5">
    <source>
        <dbReference type="SAM" id="Phobius"/>
    </source>
</evidence>
<feature type="transmembrane region" description="Helical" evidence="5">
    <location>
        <begin position="31"/>
        <end position="53"/>
    </location>
</feature>
<keyword evidence="4 5" id="KW-0472">Membrane</keyword>
<dbReference type="PANTHER" id="PTHR36926:SF1">
    <property type="entry name" value="COLICIN V PRODUCTION PROTEIN"/>
    <property type="match status" value="1"/>
</dbReference>
<dbReference type="STRING" id="34060.B0181_02980"/>
<dbReference type="GO" id="GO:0009403">
    <property type="term" value="P:toxin biosynthetic process"/>
    <property type="evidence" value="ECO:0007669"/>
    <property type="project" value="InterPro"/>
</dbReference>
<reference evidence="6 7" key="1">
    <citation type="submission" date="2017-02" db="EMBL/GenBank/DDBJ databases">
        <title>Draft genome sequence of Moraxella caviae CCUG 355 type strain.</title>
        <authorList>
            <person name="Engstrom-Jakobsson H."/>
            <person name="Salva-Serra F."/>
            <person name="Thorell K."/>
            <person name="Gonzales-Siles L."/>
            <person name="Karlsson R."/>
            <person name="Boulund F."/>
            <person name="Engstrand L."/>
            <person name="Moore E."/>
        </authorList>
    </citation>
    <scope>NUCLEOTIDE SEQUENCE [LARGE SCALE GENOMIC DNA]</scope>
    <source>
        <strain evidence="6 7">CCUG 355</strain>
    </source>
</reference>
<dbReference type="AlphaFoldDB" id="A0A1T0A724"/>
<keyword evidence="7" id="KW-1185">Reference proteome</keyword>
<comment type="caution">
    <text evidence="6">The sequence shown here is derived from an EMBL/GenBank/DDBJ whole genome shotgun (WGS) entry which is preliminary data.</text>
</comment>
<dbReference type="RefSeq" id="WP_133141430.1">
    <property type="nucleotide sequence ID" value="NZ_CAACXO010000006.1"/>
</dbReference>
<evidence type="ECO:0000256" key="1">
    <source>
        <dbReference type="ARBA" id="ARBA00004141"/>
    </source>
</evidence>
<dbReference type="InterPro" id="IPR003825">
    <property type="entry name" value="Colicin-V_CvpA"/>
</dbReference>
<dbReference type="EMBL" id="MUXU01000021">
    <property type="protein sequence ID" value="OOR91534.1"/>
    <property type="molecule type" value="Genomic_DNA"/>
</dbReference>
<evidence type="ECO:0000256" key="3">
    <source>
        <dbReference type="ARBA" id="ARBA00022989"/>
    </source>
</evidence>
<dbReference type="InterPro" id="IPR052719">
    <property type="entry name" value="CvpA-like"/>
</dbReference>
<accession>A0A1T0A724</accession>
<feature type="transmembrane region" description="Helical" evidence="5">
    <location>
        <begin position="101"/>
        <end position="126"/>
    </location>
</feature>
<dbReference type="Proteomes" id="UP000190435">
    <property type="component" value="Unassembled WGS sequence"/>
</dbReference>
<dbReference type="GO" id="GO:0016020">
    <property type="term" value="C:membrane"/>
    <property type="evidence" value="ECO:0007669"/>
    <property type="project" value="UniProtKB-SubCell"/>
</dbReference>
<sequence>MSLLDIAISAMVLVGLWRGFQAGALKTAARLVAWVLALIIASKTAKDLSVFFVGVLDNPVLQTAAAFLLVAVGVVAVVHLATAFIASTLKAMKLGFINRLAGGALGALVGVFKVLIVLSIASPLLVSLPVWQESMLAQSLLPYAPVAKTLLQEAFGEAWQHIENPYA</sequence>
<dbReference type="Pfam" id="PF02674">
    <property type="entry name" value="Colicin_V"/>
    <property type="match status" value="1"/>
</dbReference>
<dbReference type="PANTHER" id="PTHR36926">
    <property type="entry name" value="COLICIN V PRODUCTION PROTEIN"/>
    <property type="match status" value="1"/>
</dbReference>
<proteinExistence type="predicted"/>
<gene>
    <name evidence="6" type="ORF">B0181_02980</name>
</gene>